<keyword evidence="2" id="KW-0812">Transmembrane</keyword>
<evidence type="ECO:0000256" key="1">
    <source>
        <dbReference type="SAM" id="Coils"/>
    </source>
</evidence>
<feature type="coiled-coil region" evidence="1">
    <location>
        <begin position="30"/>
        <end position="57"/>
    </location>
</feature>
<keyword evidence="1" id="KW-0175">Coiled coil</keyword>
<keyword evidence="4" id="KW-1185">Reference proteome</keyword>
<protein>
    <submittedName>
        <fullName evidence="3">Uncharacterized protein</fullName>
    </submittedName>
</protein>
<evidence type="ECO:0000256" key="2">
    <source>
        <dbReference type="SAM" id="Phobius"/>
    </source>
</evidence>
<proteinExistence type="predicted"/>
<organism evidence="3 4">
    <name type="scientific">Cirrhinus molitorella</name>
    <name type="common">mud carp</name>
    <dbReference type="NCBI Taxonomy" id="172907"/>
    <lineage>
        <taxon>Eukaryota</taxon>
        <taxon>Metazoa</taxon>
        <taxon>Chordata</taxon>
        <taxon>Craniata</taxon>
        <taxon>Vertebrata</taxon>
        <taxon>Euteleostomi</taxon>
        <taxon>Actinopterygii</taxon>
        <taxon>Neopterygii</taxon>
        <taxon>Teleostei</taxon>
        <taxon>Ostariophysi</taxon>
        <taxon>Cypriniformes</taxon>
        <taxon>Cyprinidae</taxon>
        <taxon>Labeoninae</taxon>
        <taxon>Labeonini</taxon>
        <taxon>Cirrhinus</taxon>
    </lineage>
</organism>
<accession>A0ABR3NRF5</accession>
<name>A0ABR3NRF5_9TELE</name>
<reference evidence="3 4" key="1">
    <citation type="submission" date="2023-09" db="EMBL/GenBank/DDBJ databases">
        <authorList>
            <person name="Wang M."/>
        </authorList>
    </citation>
    <scope>NUCLEOTIDE SEQUENCE [LARGE SCALE GENOMIC DNA]</scope>
    <source>
        <strain evidence="3">GT-2023</strain>
        <tissue evidence="3">Liver</tissue>
    </source>
</reference>
<keyword evidence="2" id="KW-1133">Transmembrane helix</keyword>
<evidence type="ECO:0000313" key="4">
    <source>
        <dbReference type="Proteomes" id="UP001558613"/>
    </source>
</evidence>
<dbReference type="EMBL" id="JAYMGO010000003">
    <property type="protein sequence ID" value="KAL1279499.1"/>
    <property type="molecule type" value="Genomic_DNA"/>
</dbReference>
<sequence length="90" mass="10659">MDICVFSPCLAVCFVRILLLVFLIALTYHHIKAEQKLREEEERRKEAEEMKESFVKAAFLATRYIAIYFGIDIPEPVQETFMLTFKYFSK</sequence>
<comment type="caution">
    <text evidence="3">The sequence shown here is derived from an EMBL/GenBank/DDBJ whole genome shotgun (WGS) entry which is preliminary data.</text>
</comment>
<gene>
    <name evidence="3" type="ORF">QQF64_026172</name>
</gene>
<evidence type="ECO:0000313" key="3">
    <source>
        <dbReference type="EMBL" id="KAL1279499.1"/>
    </source>
</evidence>
<keyword evidence="2" id="KW-0472">Membrane</keyword>
<feature type="transmembrane region" description="Helical" evidence="2">
    <location>
        <begin position="6"/>
        <end position="28"/>
    </location>
</feature>
<dbReference type="Proteomes" id="UP001558613">
    <property type="component" value="Unassembled WGS sequence"/>
</dbReference>